<organism evidence="2 3">
    <name type="scientific">Tamilnaduibacter salinus</name>
    <dbReference type="NCBI Taxonomy" id="1484056"/>
    <lineage>
        <taxon>Bacteria</taxon>
        <taxon>Pseudomonadati</taxon>
        <taxon>Pseudomonadota</taxon>
        <taxon>Gammaproteobacteria</taxon>
        <taxon>Pseudomonadales</taxon>
        <taxon>Marinobacteraceae</taxon>
        <taxon>Tamilnaduibacter</taxon>
    </lineage>
</organism>
<dbReference type="AlphaFoldDB" id="A0A2U1CVA1"/>
<dbReference type="SUPFAM" id="SSF56752">
    <property type="entry name" value="D-aminoacid aminotransferase-like PLP-dependent enzymes"/>
    <property type="match status" value="1"/>
</dbReference>
<dbReference type="GO" id="GO:0016829">
    <property type="term" value="F:lyase activity"/>
    <property type="evidence" value="ECO:0007669"/>
    <property type="project" value="UniProtKB-KW"/>
</dbReference>
<evidence type="ECO:0000256" key="1">
    <source>
        <dbReference type="ARBA" id="ARBA00009320"/>
    </source>
</evidence>
<keyword evidence="2" id="KW-0456">Lyase</keyword>
<dbReference type="Gene3D" id="3.30.470.10">
    <property type="match status" value="1"/>
</dbReference>
<dbReference type="InterPro" id="IPR050571">
    <property type="entry name" value="Class-IV_PLP-Dep_Aminotrnsfr"/>
</dbReference>
<accession>A0A2U1CVA1</accession>
<dbReference type="RefSeq" id="WP_116919447.1">
    <property type="nucleotide sequence ID" value="NZ_QEKQ01000007.1"/>
</dbReference>
<comment type="caution">
    <text evidence="2">The sequence shown here is derived from an EMBL/GenBank/DDBJ whole genome shotgun (WGS) entry which is preliminary data.</text>
</comment>
<dbReference type="Proteomes" id="UP000245887">
    <property type="component" value="Unassembled WGS sequence"/>
</dbReference>
<dbReference type="InterPro" id="IPR043131">
    <property type="entry name" value="BCAT-like_N"/>
</dbReference>
<name>A0A2U1CVA1_9GAMM</name>
<evidence type="ECO:0000313" key="2">
    <source>
        <dbReference type="EMBL" id="PVY75406.1"/>
    </source>
</evidence>
<dbReference type="PANTHER" id="PTHR42743">
    <property type="entry name" value="AMINO-ACID AMINOTRANSFERASE"/>
    <property type="match status" value="1"/>
</dbReference>
<dbReference type="InterPro" id="IPR043132">
    <property type="entry name" value="BCAT-like_C"/>
</dbReference>
<reference evidence="2 3" key="1">
    <citation type="submission" date="2018-04" db="EMBL/GenBank/DDBJ databases">
        <title>Genomic Encyclopedia of Type Strains, Phase IV (KMG-IV): sequencing the most valuable type-strain genomes for metagenomic binning, comparative biology and taxonomic classification.</title>
        <authorList>
            <person name="Goeker M."/>
        </authorList>
    </citation>
    <scope>NUCLEOTIDE SEQUENCE [LARGE SCALE GENOMIC DNA]</scope>
    <source>
        <strain evidence="2 3">DSM 28688</strain>
    </source>
</reference>
<dbReference type="Gene3D" id="3.20.10.10">
    <property type="entry name" value="D-amino Acid Aminotransferase, subunit A, domain 2"/>
    <property type="match status" value="1"/>
</dbReference>
<comment type="similarity">
    <text evidence="1">Belongs to the class-IV pyridoxal-phosphate-dependent aminotransferase family.</text>
</comment>
<protein>
    <submittedName>
        <fullName evidence="2">4-amino-4-deoxychorismate lyase</fullName>
    </submittedName>
</protein>
<dbReference type="PANTHER" id="PTHR42743:SF13">
    <property type="entry name" value="P-LOOP CONTAINING NUCLEOSIDE TRIPHOSPHATE HYDROLASE PROTEIN"/>
    <property type="match status" value="1"/>
</dbReference>
<dbReference type="GO" id="GO:0046394">
    <property type="term" value="P:carboxylic acid biosynthetic process"/>
    <property type="evidence" value="ECO:0007669"/>
    <property type="project" value="UniProtKB-ARBA"/>
</dbReference>
<dbReference type="Pfam" id="PF01063">
    <property type="entry name" value="Aminotran_4"/>
    <property type="match status" value="1"/>
</dbReference>
<dbReference type="EMBL" id="QEKQ01000007">
    <property type="protein sequence ID" value="PVY75406.1"/>
    <property type="molecule type" value="Genomic_DNA"/>
</dbReference>
<evidence type="ECO:0000313" key="3">
    <source>
        <dbReference type="Proteomes" id="UP000245887"/>
    </source>
</evidence>
<gene>
    <name evidence="2" type="ORF">C8D92_107127</name>
</gene>
<sequence>MDVLWADRDTLPLDDRGLAYGDGLFETIRVQGAEPLLAARHVQRLIGDAHRLAIPVEEATIQSVMRQAVQRYGRSPGADWVLKLMLTRGSGGRGYRLPAHPTPRLIVSAHEAPPIPPREGVAVALASDPLPQEFATAGMKSLNRLPQVLASQGLEGDLWEHLMTDGDGGMLEGTRTNLLARWGDQWLTPPVASLAVAGVARSVAIDWLEREGAALREVSVPVSAIDDDRFQGLLLMNSVTGAVVVTRLGSQSLPCREPVWALRDAINHRMGLNG</sequence>
<proteinExistence type="inferred from homology"/>
<dbReference type="InterPro" id="IPR036038">
    <property type="entry name" value="Aminotransferase-like"/>
</dbReference>
<dbReference type="InterPro" id="IPR001544">
    <property type="entry name" value="Aminotrans_IV"/>
</dbReference>
<dbReference type="OrthoDB" id="9805628at2"/>